<proteinExistence type="predicted"/>
<protein>
    <submittedName>
        <fullName evidence="1">Uncharacterized protein</fullName>
    </submittedName>
</protein>
<keyword evidence="2" id="KW-1185">Reference proteome</keyword>
<dbReference type="Proteomes" id="UP000295632">
    <property type="component" value="Unassembled WGS sequence"/>
</dbReference>
<dbReference type="RefSeq" id="WP_133580641.1">
    <property type="nucleotide sequence ID" value="NZ_SNYJ01000008.1"/>
</dbReference>
<accession>A0A4R6U1N6</accession>
<organism evidence="1 2">
    <name type="scientific">Aureibacillus halotolerans</name>
    <dbReference type="NCBI Taxonomy" id="1508390"/>
    <lineage>
        <taxon>Bacteria</taxon>
        <taxon>Bacillati</taxon>
        <taxon>Bacillota</taxon>
        <taxon>Bacilli</taxon>
        <taxon>Bacillales</taxon>
        <taxon>Bacillaceae</taxon>
        <taxon>Aureibacillus</taxon>
    </lineage>
</organism>
<evidence type="ECO:0000313" key="2">
    <source>
        <dbReference type="Proteomes" id="UP000295632"/>
    </source>
</evidence>
<evidence type="ECO:0000313" key="1">
    <source>
        <dbReference type="EMBL" id="TDQ39212.1"/>
    </source>
</evidence>
<dbReference type="AlphaFoldDB" id="A0A4R6U1N6"/>
<dbReference type="EMBL" id="SNYJ01000008">
    <property type="protein sequence ID" value="TDQ39212.1"/>
    <property type="molecule type" value="Genomic_DNA"/>
</dbReference>
<reference evidence="1 2" key="1">
    <citation type="submission" date="2019-03" db="EMBL/GenBank/DDBJ databases">
        <title>Genomic Encyclopedia of Type Strains, Phase IV (KMG-IV): sequencing the most valuable type-strain genomes for metagenomic binning, comparative biology and taxonomic classification.</title>
        <authorList>
            <person name="Goeker M."/>
        </authorList>
    </citation>
    <scope>NUCLEOTIDE SEQUENCE [LARGE SCALE GENOMIC DNA]</scope>
    <source>
        <strain evidence="1 2">DSM 28697</strain>
    </source>
</reference>
<comment type="caution">
    <text evidence="1">The sequence shown here is derived from an EMBL/GenBank/DDBJ whole genome shotgun (WGS) entry which is preliminary data.</text>
</comment>
<sequence length="91" mass="10367">MNRITAEQALELYANAGCEELLGEIYKAITRTAQLKQSKTTINVDDEYLSFVDYIEENLKEAGYKVKTSANYDATKFKISWAHLLPKEDAE</sequence>
<name>A0A4R6U1N6_9BACI</name>
<gene>
    <name evidence="1" type="ORF">EV213_108164</name>
</gene>